<dbReference type="Proteomes" id="UP000188320">
    <property type="component" value="Unassembled WGS sequence"/>
</dbReference>
<dbReference type="EMBL" id="LSSK01000734">
    <property type="protein sequence ID" value="OMH82126.1"/>
    <property type="molecule type" value="Genomic_DNA"/>
</dbReference>
<evidence type="ECO:0000313" key="2">
    <source>
        <dbReference type="Proteomes" id="UP000188320"/>
    </source>
</evidence>
<proteinExistence type="predicted"/>
<protein>
    <submittedName>
        <fullName evidence="1">Uncharacterized protein</fullName>
    </submittedName>
</protein>
<gene>
    <name evidence="1" type="ORF">AX774_g4396</name>
</gene>
<dbReference type="AlphaFoldDB" id="A0A1R1PMF2"/>
<sequence length="156" mass="18107">MIPSYKNEIYQLCTGSQHEELQKVYRESKYKTRKIILCSTALSEKIEGVRHVIDTGLQKTRKYHYETDTEVVEVGFISKKIADHRSSFARQKDHNQEFGGLYTYIKQRTNGLCISKSIRNGFDFPRPTLSYPVRSLPNTCDPTTRSYSKQFNRAGI</sequence>
<evidence type="ECO:0000313" key="1">
    <source>
        <dbReference type="EMBL" id="OMH82126.1"/>
    </source>
</evidence>
<name>A0A1R1PMF2_ZANCU</name>
<accession>A0A1R1PMF2</accession>
<dbReference type="Gene3D" id="3.40.50.300">
    <property type="entry name" value="P-loop containing nucleotide triphosphate hydrolases"/>
    <property type="match status" value="1"/>
</dbReference>
<keyword evidence="2" id="KW-1185">Reference proteome</keyword>
<comment type="caution">
    <text evidence="1">The sequence shown here is derived from an EMBL/GenBank/DDBJ whole genome shotgun (WGS) entry which is preliminary data.</text>
</comment>
<dbReference type="InterPro" id="IPR027417">
    <property type="entry name" value="P-loop_NTPase"/>
</dbReference>
<organism evidence="1 2">
    <name type="scientific">Zancudomyces culisetae</name>
    <name type="common">Gut fungus</name>
    <name type="synonym">Smittium culisetae</name>
    <dbReference type="NCBI Taxonomy" id="1213189"/>
    <lineage>
        <taxon>Eukaryota</taxon>
        <taxon>Fungi</taxon>
        <taxon>Fungi incertae sedis</taxon>
        <taxon>Zoopagomycota</taxon>
        <taxon>Kickxellomycotina</taxon>
        <taxon>Harpellomycetes</taxon>
        <taxon>Harpellales</taxon>
        <taxon>Legeriomycetaceae</taxon>
        <taxon>Zancudomyces</taxon>
    </lineage>
</organism>
<reference evidence="2" key="1">
    <citation type="submission" date="2017-01" db="EMBL/GenBank/DDBJ databases">
        <authorList>
            <person name="Wang Y."/>
            <person name="White M."/>
            <person name="Kvist S."/>
            <person name="Moncalvo J.-M."/>
        </authorList>
    </citation>
    <scope>NUCLEOTIDE SEQUENCE [LARGE SCALE GENOMIC DNA]</scope>
    <source>
        <strain evidence="2">COL-18-3</strain>
    </source>
</reference>